<sequence length="279" mass="32830">MYSVEGSNGGNSSGSRRMNYYVPIHDDDDETPSYENKCNNISLKRRAVRILSRRYALTATGYKFLEVGVNVGPPSYVEIAVGDHRGTELILSLETWKGFYEQRRNILNFIRSSKDTCDFISIGPLTLRICTINGVKLVRLESLNVRLTMIESTLHRMLDLDPCIDAMFHRLNRIGASVRFKFTQFSKIASTVTNPTQWIWVDNVPVREVRLYNMDFIYFDEIRIRGFINIHRQRLVRWFRRVDSEYNEEIWDVLGDEDIFQLRRLFDMQNEFDVEEEEV</sequence>
<dbReference type="Proteomes" id="UP000504618">
    <property type="component" value="Unplaced"/>
</dbReference>
<accession>A0A6J1Q2V5</accession>
<feature type="non-terminal residue" evidence="2">
    <location>
        <position position="279"/>
    </location>
</feature>
<reference evidence="2" key="1">
    <citation type="submission" date="2025-08" db="UniProtKB">
        <authorList>
            <consortium name="RefSeq"/>
        </authorList>
    </citation>
    <scope>IDENTIFICATION</scope>
    <source>
        <tissue evidence="2">Whole body</tissue>
    </source>
</reference>
<proteinExistence type="predicted"/>
<name>A0A6J1Q2V5_9HYME</name>
<keyword evidence="1" id="KW-1185">Reference proteome</keyword>
<dbReference type="GeneID" id="112457588"/>
<dbReference type="RefSeq" id="XP_024876507.1">
    <property type="nucleotide sequence ID" value="XM_025020739.1"/>
</dbReference>
<gene>
    <name evidence="2" type="primary">LOC112457588</name>
</gene>
<dbReference type="OrthoDB" id="7549271at2759"/>
<evidence type="ECO:0000313" key="1">
    <source>
        <dbReference type="Proteomes" id="UP000504618"/>
    </source>
</evidence>
<dbReference type="AlphaFoldDB" id="A0A6J1Q2V5"/>
<protein>
    <submittedName>
        <fullName evidence="2">Uncharacterized protein LOC112457588</fullName>
    </submittedName>
</protein>
<organism evidence="1 2">
    <name type="scientific">Temnothorax curvispinosus</name>
    <dbReference type="NCBI Taxonomy" id="300111"/>
    <lineage>
        <taxon>Eukaryota</taxon>
        <taxon>Metazoa</taxon>
        <taxon>Ecdysozoa</taxon>
        <taxon>Arthropoda</taxon>
        <taxon>Hexapoda</taxon>
        <taxon>Insecta</taxon>
        <taxon>Pterygota</taxon>
        <taxon>Neoptera</taxon>
        <taxon>Endopterygota</taxon>
        <taxon>Hymenoptera</taxon>
        <taxon>Apocrita</taxon>
        <taxon>Aculeata</taxon>
        <taxon>Formicoidea</taxon>
        <taxon>Formicidae</taxon>
        <taxon>Myrmicinae</taxon>
        <taxon>Temnothorax</taxon>
    </lineage>
</organism>
<evidence type="ECO:0000313" key="2">
    <source>
        <dbReference type="RefSeq" id="XP_024876507.1"/>
    </source>
</evidence>